<accession>A0A5C6BK62</accession>
<dbReference type="EMBL" id="SJPP01000001">
    <property type="protein sequence ID" value="TWU11706.1"/>
    <property type="molecule type" value="Genomic_DNA"/>
</dbReference>
<proteinExistence type="predicted"/>
<comment type="caution">
    <text evidence="2">The sequence shown here is derived from an EMBL/GenBank/DDBJ whole genome shotgun (WGS) entry which is preliminary data.</text>
</comment>
<dbReference type="InterPro" id="IPR045584">
    <property type="entry name" value="Pilin-like"/>
</dbReference>
<dbReference type="Proteomes" id="UP000320735">
    <property type="component" value="Unassembled WGS sequence"/>
</dbReference>
<keyword evidence="3" id="KW-1185">Reference proteome</keyword>
<dbReference type="Pfam" id="PF07596">
    <property type="entry name" value="SBP_bac_10"/>
    <property type="match status" value="1"/>
</dbReference>
<dbReference type="OrthoDB" id="258182at2"/>
<evidence type="ECO:0000313" key="2">
    <source>
        <dbReference type="EMBL" id="TWU11706.1"/>
    </source>
</evidence>
<protein>
    <recommendedName>
        <fullName evidence="1">DUF1559 domain-containing protein</fullName>
    </recommendedName>
</protein>
<evidence type="ECO:0000259" key="1">
    <source>
        <dbReference type="Pfam" id="PF07596"/>
    </source>
</evidence>
<feature type="domain" description="DUF1559" evidence="1">
    <location>
        <begin position="35"/>
        <end position="109"/>
    </location>
</feature>
<name>A0A5C6BK62_9PLAN</name>
<gene>
    <name evidence="2" type="ORF">CA54_05150</name>
</gene>
<dbReference type="SUPFAM" id="SSF54523">
    <property type="entry name" value="Pili subunits"/>
    <property type="match status" value="1"/>
</dbReference>
<dbReference type="RefSeq" id="WP_146369278.1">
    <property type="nucleotide sequence ID" value="NZ_SJPP01000001.1"/>
</dbReference>
<organism evidence="2 3">
    <name type="scientific">Symmachiella macrocystis</name>
    <dbReference type="NCBI Taxonomy" id="2527985"/>
    <lineage>
        <taxon>Bacteria</taxon>
        <taxon>Pseudomonadati</taxon>
        <taxon>Planctomycetota</taxon>
        <taxon>Planctomycetia</taxon>
        <taxon>Planctomycetales</taxon>
        <taxon>Planctomycetaceae</taxon>
        <taxon>Symmachiella</taxon>
    </lineage>
</organism>
<sequence>MNLRGLPWRRWAAVVIPVAVVCLLLALLVPAMLRARTEARKTYSRNNLKQIGLAFHNYYDVYQCLPPGAIVREDGVALHGWSSPIVIYFRATPYYQFIDYDLPWDHDLNRYTYCHTEPDYQIPDIDEIATKDGYGLLCYMGNPNLLHRNSSVKFDDMTAGVTHTWMAGEAAGNYQPWAYPFNWRPLGMRLNDGPDSYGRPSGDGAFLLMADGSVPWISNNVEEKVLSDYAAAPPVANADQIAVPSRRFEYSTSIEEWVIDWIDLDKNDDEGWAASEYIVTDIRFHSVIFRSKMKSTPGRALNAADVRRVADKFPKANSLQRDFVIDDDVAEVLAEFKRLAYVRAQSLIVSERGLSAIKRMPALKMLRVGEARAADLAALREALPGCEIRAHSVSED</sequence>
<dbReference type="AlphaFoldDB" id="A0A5C6BK62"/>
<evidence type="ECO:0000313" key="3">
    <source>
        <dbReference type="Proteomes" id="UP000320735"/>
    </source>
</evidence>
<dbReference type="PANTHER" id="PTHR30093:SF2">
    <property type="entry name" value="TYPE II SECRETION SYSTEM PROTEIN H"/>
    <property type="match status" value="1"/>
</dbReference>
<dbReference type="PANTHER" id="PTHR30093">
    <property type="entry name" value="GENERAL SECRETION PATHWAY PROTEIN G"/>
    <property type="match status" value="1"/>
</dbReference>
<dbReference type="InterPro" id="IPR011453">
    <property type="entry name" value="DUF1559"/>
</dbReference>
<reference evidence="2 3" key="1">
    <citation type="submission" date="2019-02" db="EMBL/GenBank/DDBJ databases">
        <title>Deep-cultivation of Planctomycetes and their phenomic and genomic characterization uncovers novel biology.</title>
        <authorList>
            <person name="Wiegand S."/>
            <person name="Jogler M."/>
            <person name="Boedeker C."/>
            <person name="Pinto D."/>
            <person name="Vollmers J."/>
            <person name="Rivas-Marin E."/>
            <person name="Kohn T."/>
            <person name="Peeters S.H."/>
            <person name="Heuer A."/>
            <person name="Rast P."/>
            <person name="Oberbeckmann S."/>
            <person name="Bunk B."/>
            <person name="Jeske O."/>
            <person name="Meyerdierks A."/>
            <person name="Storesund J.E."/>
            <person name="Kallscheuer N."/>
            <person name="Luecker S."/>
            <person name="Lage O.M."/>
            <person name="Pohl T."/>
            <person name="Merkel B.J."/>
            <person name="Hornburger P."/>
            <person name="Mueller R.-W."/>
            <person name="Bruemmer F."/>
            <person name="Labrenz M."/>
            <person name="Spormann A.M."/>
            <person name="Op Den Camp H."/>
            <person name="Overmann J."/>
            <person name="Amann R."/>
            <person name="Jetten M.S.M."/>
            <person name="Mascher T."/>
            <person name="Medema M.H."/>
            <person name="Devos D.P."/>
            <person name="Kaster A.-K."/>
            <person name="Ovreas L."/>
            <person name="Rohde M."/>
            <person name="Galperin M.Y."/>
            <person name="Jogler C."/>
        </authorList>
    </citation>
    <scope>NUCLEOTIDE SEQUENCE [LARGE SCALE GENOMIC DNA]</scope>
    <source>
        <strain evidence="2 3">CA54</strain>
    </source>
</reference>